<dbReference type="RefSeq" id="WP_068211055.1">
    <property type="nucleotide sequence ID" value="NZ_CP047186.1"/>
</dbReference>
<comment type="similarity">
    <text evidence="1">Belongs to the UPF0337 (CsbD) family.</text>
</comment>
<reference evidence="5" key="2">
    <citation type="submission" date="2019-12" db="EMBL/GenBank/DDBJ databases">
        <title>Complete and Draft Genome Sequences of New Strains and Members of Some Known Species of the Genus Rathayibacter isolated from Plants.</title>
        <authorList>
            <person name="Tarlachkov S.V."/>
            <person name="Starodumova I.P."/>
            <person name="Dorofeeva L.V."/>
            <person name="Prisyazhnaya N.V."/>
            <person name="Leyn S.A."/>
            <person name="Zlamal J.E."/>
            <person name="Elane M.L."/>
            <person name="Osterman A.L."/>
            <person name="Nadler S.A."/>
            <person name="Subbotin S.A."/>
            <person name="Evtushenko L.I."/>
        </authorList>
    </citation>
    <scope>NUCLEOTIDE SEQUENCE</scope>
    <source>
        <strain evidence="5">VKM Ac-2761</strain>
    </source>
</reference>
<feature type="region of interest" description="Disordered" evidence="2">
    <location>
        <begin position="26"/>
        <end position="57"/>
    </location>
</feature>
<organism evidence="4 6">
    <name type="scientific">Rathayibacter tanaceti</name>
    <dbReference type="NCBI Taxonomy" id="1671680"/>
    <lineage>
        <taxon>Bacteria</taxon>
        <taxon>Bacillati</taxon>
        <taxon>Actinomycetota</taxon>
        <taxon>Actinomycetes</taxon>
        <taxon>Micrococcales</taxon>
        <taxon>Microbacteriaceae</taxon>
        <taxon>Rathayibacter</taxon>
    </lineage>
</organism>
<proteinExistence type="inferred from homology"/>
<name>A0A166HR62_9MICO</name>
<evidence type="ECO:0000313" key="5">
    <source>
        <dbReference type="EMBL" id="QHC56349.1"/>
    </source>
</evidence>
<accession>A0A166HR62</accession>
<dbReference type="Gene3D" id="1.10.1470.10">
    <property type="entry name" value="YjbJ"/>
    <property type="match status" value="1"/>
</dbReference>
<dbReference type="EMBL" id="LIIN01000057">
    <property type="protein sequence ID" value="KZX21036.1"/>
    <property type="molecule type" value="Genomic_DNA"/>
</dbReference>
<evidence type="ECO:0000256" key="1">
    <source>
        <dbReference type="ARBA" id="ARBA00009129"/>
    </source>
</evidence>
<protein>
    <submittedName>
        <fullName evidence="5">CsbD family protein</fullName>
    </submittedName>
    <submittedName>
        <fullName evidence="4">CsbD-like protein</fullName>
    </submittedName>
</protein>
<dbReference type="AlphaFoldDB" id="A0A166HR62"/>
<sequence length="57" mass="6160">MGADDKIRNAAENLVGKAKETVGKLSDNERLEAEGQADQTKAQAKKVGEDVKDVFKN</sequence>
<keyword evidence="6" id="KW-1185">Reference proteome</keyword>
<evidence type="ECO:0000313" key="6">
    <source>
        <dbReference type="Proteomes" id="UP000076717"/>
    </source>
</evidence>
<evidence type="ECO:0000256" key="2">
    <source>
        <dbReference type="SAM" id="MobiDB-lite"/>
    </source>
</evidence>
<dbReference type="Pfam" id="PF05532">
    <property type="entry name" value="CsbD"/>
    <property type="match status" value="1"/>
</dbReference>
<reference evidence="4 6" key="1">
    <citation type="submission" date="2015-08" db="EMBL/GenBank/DDBJ databases">
        <title>Draft Genome Sequence of Rathayibacter sp. Strain VKM Ac-2596 Isolated from Leaf Gall Induced by Plant-Parasitic Nematodes.</title>
        <authorList>
            <person name="Vasilenko O.V."/>
            <person name="Starodumova I.P."/>
            <person name="Tarlachkov S.V."/>
            <person name="Dorofeeva L.V."/>
            <person name="Evtushenko L.I."/>
        </authorList>
    </citation>
    <scope>NUCLEOTIDE SEQUENCE [LARGE SCALE GENOMIC DNA]</scope>
    <source>
        <strain evidence="4 6">VKM Ac-2596</strain>
    </source>
</reference>
<dbReference type="Proteomes" id="UP000076717">
    <property type="component" value="Unassembled WGS sequence"/>
</dbReference>
<gene>
    <name evidence="4" type="ORF">ACH61_01820</name>
    <name evidence="5" type="ORF">GSU10_12365</name>
</gene>
<feature type="domain" description="CsbD-like" evidence="3">
    <location>
        <begin position="5"/>
        <end position="56"/>
    </location>
</feature>
<dbReference type="Proteomes" id="UP000465031">
    <property type="component" value="Chromosome"/>
</dbReference>
<feature type="compositionally biased region" description="Basic and acidic residues" evidence="2">
    <location>
        <begin position="46"/>
        <end position="57"/>
    </location>
</feature>
<evidence type="ECO:0000313" key="4">
    <source>
        <dbReference type="EMBL" id="KZX21036.1"/>
    </source>
</evidence>
<dbReference type="InterPro" id="IPR008462">
    <property type="entry name" value="CsbD"/>
</dbReference>
<dbReference type="SUPFAM" id="SSF69047">
    <property type="entry name" value="Hypothetical protein YjbJ"/>
    <property type="match status" value="1"/>
</dbReference>
<evidence type="ECO:0000313" key="7">
    <source>
        <dbReference type="Proteomes" id="UP000465031"/>
    </source>
</evidence>
<evidence type="ECO:0000259" key="3">
    <source>
        <dbReference type="Pfam" id="PF05532"/>
    </source>
</evidence>
<dbReference type="OrthoDB" id="2143260at2"/>
<dbReference type="EMBL" id="CP047186">
    <property type="protein sequence ID" value="QHC56349.1"/>
    <property type="molecule type" value="Genomic_DNA"/>
</dbReference>
<dbReference type="InterPro" id="IPR036629">
    <property type="entry name" value="YjbJ_sf"/>
</dbReference>
<dbReference type="KEGG" id="rte:GSU10_12365"/>
<reference evidence="7" key="3">
    <citation type="submission" date="2019-12" db="EMBL/GenBank/DDBJ databases">
        <title>Complete and draft genome sequences of new strains and members of some known species of the genus Rathayibacter isolated from plants.</title>
        <authorList>
            <person name="Tarlachkov S.V."/>
            <person name="Starodumova I.P."/>
            <person name="Dorofeeva L.V."/>
            <person name="Prisyazhnaya N.V."/>
            <person name="Leyn S."/>
            <person name="Zlamal J."/>
            <person name="Elan M."/>
            <person name="Osterman A.L."/>
            <person name="Nadler S."/>
            <person name="Subbotin S.A."/>
            <person name="Evtushenko L.I."/>
        </authorList>
    </citation>
    <scope>NUCLEOTIDE SEQUENCE [LARGE SCALE GENOMIC DNA]</scope>
    <source>
        <strain evidence="7">VKM Ac-2761</strain>
    </source>
</reference>